<feature type="domain" description="Acyl-CoA dehydrogenase/oxidase C-terminal" evidence="7">
    <location>
        <begin position="236"/>
        <end position="383"/>
    </location>
</feature>
<comment type="similarity">
    <text evidence="2 6">Belongs to the acyl-CoA dehydrogenase family.</text>
</comment>
<keyword evidence="11" id="KW-1185">Reference proteome</keyword>
<organism evidence="10 11">
    <name type="scientific">Algimonas porphyrae</name>
    <dbReference type="NCBI Taxonomy" id="1128113"/>
    <lineage>
        <taxon>Bacteria</taxon>
        <taxon>Pseudomonadati</taxon>
        <taxon>Pseudomonadota</taxon>
        <taxon>Alphaproteobacteria</taxon>
        <taxon>Maricaulales</taxon>
        <taxon>Robiginitomaculaceae</taxon>
        <taxon>Algimonas</taxon>
    </lineage>
</organism>
<feature type="domain" description="Acyl-CoA oxidase/dehydrogenase middle" evidence="8">
    <location>
        <begin position="130"/>
        <end position="222"/>
    </location>
</feature>
<reference evidence="10" key="1">
    <citation type="journal article" date="2014" name="Int. J. Syst. Evol. Microbiol.">
        <title>Complete genome of a new Firmicutes species belonging to the dominant human colonic microbiota ('Ruminococcus bicirculans') reveals two chromosomes and a selective capacity to utilize plant glucans.</title>
        <authorList>
            <consortium name="NISC Comparative Sequencing Program"/>
            <person name="Wegmann U."/>
            <person name="Louis P."/>
            <person name="Goesmann A."/>
            <person name="Henrissat B."/>
            <person name="Duncan S.H."/>
            <person name="Flint H.J."/>
        </authorList>
    </citation>
    <scope>NUCLEOTIDE SEQUENCE</scope>
    <source>
        <strain evidence="10">NBRC 108216</strain>
    </source>
</reference>
<dbReference type="RefSeq" id="WP_284370525.1">
    <property type="nucleotide sequence ID" value="NZ_BSNJ01000002.1"/>
</dbReference>
<gene>
    <name evidence="10" type="ORF">GCM10007854_11410</name>
</gene>
<evidence type="ECO:0000256" key="6">
    <source>
        <dbReference type="RuleBase" id="RU362125"/>
    </source>
</evidence>
<protein>
    <submittedName>
        <fullName evidence="10">Acyl-CoA dehydrogenase</fullName>
    </submittedName>
</protein>
<comment type="cofactor">
    <cofactor evidence="1 6">
        <name>FAD</name>
        <dbReference type="ChEBI" id="CHEBI:57692"/>
    </cofactor>
</comment>
<keyword evidence="4 6" id="KW-0274">FAD</keyword>
<evidence type="ECO:0000256" key="3">
    <source>
        <dbReference type="ARBA" id="ARBA00022630"/>
    </source>
</evidence>
<accession>A0ABQ5UY24</accession>
<dbReference type="Pfam" id="PF02770">
    <property type="entry name" value="Acyl-CoA_dh_M"/>
    <property type="match status" value="1"/>
</dbReference>
<evidence type="ECO:0000256" key="2">
    <source>
        <dbReference type="ARBA" id="ARBA00009347"/>
    </source>
</evidence>
<dbReference type="PANTHER" id="PTHR48083">
    <property type="entry name" value="MEDIUM-CHAIN SPECIFIC ACYL-COA DEHYDROGENASE, MITOCHONDRIAL-RELATED"/>
    <property type="match status" value="1"/>
</dbReference>
<evidence type="ECO:0000256" key="1">
    <source>
        <dbReference type="ARBA" id="ARBA00001974"/>
    </source>
</evidence>
<evidence type="ECO:0000313" key="10">
    <source>
        <dbReference type="EMBL" id="GLQ20186.1"/>
    </source>
</evidence>
<dbReference type="InterPro" id="IPR050741">
    <property type="entry name" value="Acyl-CoA_dehydrogenase"/>
</dbReference>
<dbReference type="InterPro" id="IPR036250">
    <property type="entry name" value="AcylCo_DH-like_C"/>
</dbReference>
<dbReference type="InterPro" id="IPR006091">
    <property type="entry name" value="Acyl-CoA_Oxase/DH_mid-dom"/>
</dbReference>
<dbReference type="SUPFAM" id="SSF47203">
    <property type="entry name" value="Acyl-CoA dehydrogenase C-terminal domain-like"/>
    <property type="match status" value="1"/>
</dbReference>
<reference evidence="10" key="2">
    <citation type="submission" date="2023-01" db="EMBL/GenBank/DDBJ databases">
        <title>Draft genome sequence of Algimonas porphyrae strain NBRC 108216.</title>
        <authorList>
            <person name="Sun Q."/>
            <person name="Mori K."/>
        </authorList>
    </citation>
    <scope>NUCLEOTIDE SEQUENCE</scope>
    <source>
        <strain evidence="10">NBRC 108216</strain>
    </source>
</reference>
<evidence type="ECO:0000256" key="4">
    <source>
        <dbReference type="ARBA" id="ARBA00022827"/>
    </source>
</evidence>
<dbReference type="InterPro" id="IPR037069">
    <property type="entry name" value="AcylCoA_DH/ox_N_sf"/>
</dbReference>
<dbReference type="EMBL" id="BSNJ01000002">
    <property type="protein sequence ID" value="GLQ20186.1"/>
    <property type="molecule type" value="Genomic_DNA"/>
</dbReference>
<dbReference type="InterPro" id="IPR009075">
    <property type="entry name" value="AcylCo_DH/oxidase_C"/>
</dbReference>
<dbReference type="Gene3D" id="1.10.540.10">
    <property type="entry name" value="Acyl-CoA dehydrogenase/oxidase, N-terminal domain"/>
    <property type="match status" value="1"/>
</dbReference>
<evidence type="ECO:0000259" key="9">
    <source>
        <dbReference type="Pfam" id="PF02771"/>
    </source>
</evidence>
<keyword evidence="5 6" id="KW-0560">Oxidoreductase</keyword>
<evidence type="ECO:0000256" key="5">
    <source>
        <dbReference type="ARBA" id="ARBA00023002"/>
    </source>
</evidence>
<feature type="domain" description="Acyl-CoA dehydrogenase/oxidase N-terminal" evidence="9">
    <location>
        <begin position="14"/>
        <end position="124"/>
    </location>
</feature>
<evidence type="ECO:0000259" key="8">
    <source>
        <dbReference type="Pfam" id="PF02770"/>
    </source>
</evidence>
<dbReference type="Gene3D" id="2.40.110.10">
    <property type="entry name" value="Butyryl-CoA Dehydrogenase, subunit A, domain 2"/>
    <property type="match status" value="1"/>
</dbReference>
<comment type="caution">
    <text evidence="10">The sequence shown here is derived from an EMBL/GenBank/DDBJ whole genome shotgun (WGS) entry which is preliminary data.</text>
</comment>
<keyword evidence="3 6" id="KW-0285">Flavoprotein</keyword>
<dbReference type="Gene3D" id="1.20.140.10">
    <property type="entry name" value="Butyryl-CoA Dehydrogenase, subunit A, domain 3"/>
    <property type="match status" value="1"/>
</dbReference>
<evidence type="ECO:0000259" key="7">
    <source>
        <dbReference type="Pfam" id="PF00441"/>
    </source>
</evidence>
<dbReference type="InterPro" id="IPR046373">
    <property type="entry name" value="Acyl-CoA_Oxase/DH_mid-dom_sf"/>
</dbReference>
<evidence type="ECO:0000313" key="11">
    <source>
        <dbReference type="Proteomes" id="UP001161390"/>
    </source>
</evidence>
<dbReference type="InterPro" id="IPR009100">
    <property type="entry name" value="AcylCoA_DH/oxidase_NM_dom_sf"/>
</dbReference>
<dbReference type="SUPFAM" id="SSF56645">
    <property type="entry name" value="Acyl-CoA dehydrogenase NM domain-like"/>
    <property type="match status" value="1"/>
</dbReference>
<dbReference type="Proteomes" id="UP001161390">
    <property type="component" value="Unassembled WGS sequence"/>
</dbReference>
<proteinExistence type="inferred from homology"/>
<dbReference type="Pfam" id="PF00441">
    <property type="entry name" value="Acyl-CoA_dh_1"/>
    <property type="match status" value="1"/>
</dbReference>
<name>A0ABQ5UY24_9PROT</name>
<dbReference type="Pfam" id="PF02771">
    <property type="entry name" value="Acyl-CoA_dh_N"/>
    <property type="match status" value="1"/>
</dbReference>
<dbReference type="PANTHER" id="PTHR48083:SF28">
    <property type="entry name" value="ACYL-COA DEHYDROGENASE FAMILY PROTEIN (AFU_ORTHOLOGUE AFUA_6G10880)-RELATED"/>
    <property type="match status" value="1"/>
</dbReference>
<dbReference type="InterPro" id="IPR013786">
    <property type="entry name" value="AcylCoA_DH/ox_N"/>
</dbReference>
<sequence length="385" mass="42346">MTRQTLANPFDTVERRAFREMLRDFMAREITPHAFDWDEAGEVPWAIHEKFGALGLWGFGIDEAYGGLGFDDPFMRMDAAIEIARCGVGGIGAAIGGRGISLDPIQRLANDRIRTEILPEIIAGRVGSSLAITEPGGGSDVARLKTTARRDGDMWVLNGSKTFITGGMESDYFVVGARTGGEGLAGISLFFVEADRPGFSRTELGKKMGWWASNQATLYFDDLRVPADNLMGQENYGFIQIMNNFNYERLSLASISLGMMEAALEDSIAWAQQRETFGKPLIKHQVIRHKIADMSARIDALRSHLWIICATIEQGTMPVAELSKVKFFATKALEFVASEAMQILGGAGYLRGNRVESIYRDVKVIAIGGGSEEIMRDLAVRQMGL</sequence>